<dbReference type="EMBL" id="QEFD01000160">
    <property type="protein sequence ID" value="PVU75089.1"/>
    <property type="molecule type" value="Genomic_DNA"/>
</dbReference>
<evidence type="ECO:0000313" key="2">
    <source>
        <dbReference type="Proteomes" id="UP000245638"/>
    </source>
</evidence>
<sequence>MPIRDERTYAKMSYNDFKVAFERLKRGKLKLSAWRAYKSLRRMLQSLAMKYDLHRKDTPCAVPKNCMIRVAEELEKYYNGITEMTREALRLFDEWKENYARREDIIKLLKELRFEWISSHLTKEEMNEIEEIKKELENL</sequence>
<gene>
    <name evidence="1" type="ORF">DDW13_05430</name>
</gene>
<proteinExistence type="predicted"/>
<evidence type="ECO:0008006" key="3">
    <source>
        <dbReference type="Google" id="ProtNLM"/>
    </source>
</evidence>
<protein>
    <recommendedName>
        <fullName evidence="3">PaREP1 family protein</fullName>
    </recommendedName>
</protein>
<accession>A0A2T9X4U3</accession>
<dbReference type="AlphaFoldDB" id="A0A2T9X4U3"/>
<reference evidence="1 2" key="1">
    <citation type="journal article" date="2015" name="Appl. Environ. Microbiol.">
        <title>Nanoarchaeota, Their Sulfolobales Host, and Nanoarchaeota Virus Distribution across Yellowstone National Park Hot Springs.</title>
        <authorList>
            <person name="Munson-McGee J.H."/>
            <person name="Field E.K."/>
            <person name="Bateson M."/>
            <person name="Rooney C."/>
            <person name="Stepanauskas R."/>
            <person name="Young M.J."/>
        </authorList>
    </citation>
    <scope>NUCLEOTIDE SEQUENCE [LARGE SCALE GENOMIC DNA]</scope>
    <source>
        <strain evidence="1">SCGC AC-742_N10</strain>
    </source>
</reference>
<name>A0A2T9X4U3_9CREN</name>
<evidence type="ECO:0000313" key="1">
    <source>
        <dbReference type="EMBL" id="PVU75089.1"/>
    </source>
</evidence>
<comment type="caution">
    <text evidence="1">The sequence shown here is derived from an EMBL/GenBank/DDBJ whole genome shotgun (WGS) entry which is preliminary data.</text>
</comment>
<dbReference type="Proteomes" id="UP000245638">
    <property type="component" value="Unassembled WGS sequence"/>
</dbReference>
<organism evidence="1 2">
    <name type="scientific">Acidianus hospitalis</name>
    <dbReference type="NCBI Taxonomy" id="563177"/>
    <lineage>
        <taxon>Archaea</taxon>
        <taxon>Thermoproteota</taxon>
        <taxon>Thermoprotei</taxon>
        <taxon>Sulfolobales</taxon>
        <taxon>Sulfolobaceae</taxon>
        <taxon>Acidianus</taxon>
    </lineage>
</organism>